<reference evidence="10 11" key="1">
    <citation type="submission" date="2019-11" db="EMBL/GenBank/DDBJ databases">
        <title>Genome sequences of 17 halophilic strains isolated from different environments.</title>
        <authorList>
            <person name="Furrow R.E."/>
        </authorList>
    </citation>
    <scope>NUCLEOTIDE SEQUENCE [LARGE SCALE GENOMIC DNA]</scope>
    <source>
        <strain evidence="10 11">22506_14_FS</strain>
    </source>
</reference>
<evidence type="ECO:0000259" key="8">
    <source>
        <dbReference type="Pfam" id="PF05504"/>
    </source>
</evidence>
<dbReference type="GO" id="GO:0009847">
    <property type="term" value="P:spore germination"/>
    <property type="evidence" value="ECO:0007669"/>
    <property type="project" value="InterPro"/>
</dbReference>
<proteinExistence type="inferred from homology"/>
<dbReference type="InterPro" id="IPR038501">
    <property type="entry name" value="Spore_GerAC_C_sf"/>
</dbReference>
<gene>
    <name evidence="10" type="ORF">GLW07_14925</name>
</gene>
<comment type="subcellular location">
    <subcellularLocation>
        <location evidence="1">Membrane</location>
        <topology evidence="1">Lipid-anchor</topology>
    </subcellularLocation>
</comment>
<dbReference type="PANTHER" id="PTHR35789">
    <property type="entry name" value="SPORE GERMINATION PROTEIN B3"/>
    <property type="match status" value="1"/>
</dbReference>
<keyword evidence="5" id="KW-0472">Membrane</keyword>
<dbReference type="AlphaFoldDB" id="A0A845F1H8"/>
<feature type="domain" description="Spore germination protein N-terminal" evidence="9">
    <location>
        <begin position="21"/>
        <end position="187"/>
    </location>
</feature>
<dbReference type="InterPro" id="IPR057336">
    <property type="entry name" value="GerAC_N"/>
</dbReference>
<dbReference type="PROSITE" id="PS51257">
    <property type="entry name" value="PROKAR_LIPOPROTEIN"/>
    <property type="match status" value="1"/>
</dbReference>
<evidence type="ECO:0000256" key="3">
    <source>
        <dbReference type="ARBA" id="ARBA00022544"/>
    </source>
</evidence>
<dbReference type="Proteomes" id="UP000447833">
    <property type="component" value="Unassembled WGS sequence"/>
</dbReference>
<name>A0A845F1H8_9BACL</name>
<evidence type="ECO:0000256" key="7">
    <source>
        <dbReference type="ARBA" id="ARBA00023288"/>
    </source>
</evidence>
<feature type="domain" description="Spore germination GerAC-like C-terminal" evidence="8">
    <location>
        <begin position="197"/>
        <end position="362"/>
    </location>
</feature>
<evidence type="ECO:0000256" key="4">
    <source>
        <dbReference type="ARBA" id="ARBA00022729"/>
    </source>
</evidence>
<keyword evidence="7" id="KW-0449">Lipoprotein</keyword>
<evidence type="ECO:0000256" key="1">
    <source>
        <dbReference type="ARBA" id="ARBA00004635"/>
    </source>
</evidence>
<keyword evidence="3" id="KW-0309">Germination</keyword>
<dbReference type="InterPro" id="IPR046953">
    <property type="entry name" value="Spore_GerAC-like_C"/>
</dbReference>
<evidence type="ECO:0000256" key="5">
    <source>
        <dbReference type="ARBA" id="ARBA00023136"/>
    </source>
</evidence>
<dbReference type="Pfam" id="PF25198">
    <property type="entry name" value="Spore_GerAC_N"/>
    <property type="match status" value="1"/>
</dbReference>
<evidence type="ECO:0000313" key="11">
    <source>
        <dbReference type="Proteomes" id="UP000447833"/>
    </source>
</evidence>
<organism evidence="10 11">
    <name type="scientific">Guptibacillus hwajinpoensis</name>
    <dbReference type="NCBI Taxonomy" id="208199"/>
    <lineage>
        <taxon>Bacteria</taxon>
        <taxon>Bacillati</taxon>
        <taxon>Bacillota</taxon>
        <taxon>Bacilli</taxon>
        <taxon>Bacillales</taxon>
        <taxon>Guptibacillaceae</taxon>
        <taxon>Guptibacillus</taxon>
    </lineage>
</organism>
<sequence length="365" mass="41243">MDRRIMIGGLLAILMLAGCNDQKVIEDLAIISMMSFDQTDEPAGDLKITASFPNLTSETSNEEQIIETIANSKKEAEDLLSSKTRQQVVNGQIHSVILGEQFARHGVKSVINSMERDQEIGSQVKVVVADQEGSEIIRTEVVPDIGSYIDKMLKTESDKFTIPETDIYHFSRDYYDDGIDPVAPLFSKQDGRIVLVGTALFRNDRYVDHLDLIQSKILMLLLKKVERSELTIKMAQEEEIRNVHFDYVTSHRKVNVYKKAGKIDHITIRVKMRGSVLEDTGKEGISSTKEIRRLESLVGRHIQGKAEEIIEILKENQTDSLGLGQYIRQSLSYEEWTALDKERLIETVPVSVEIDVTIKDTGMSQ</sequence>
<keyword evidence="6" id="KW-0564">Palmitate</keyword>
<dbReference type="NCBIfam" id="TIGR02887">
    <property type="entry name" value="spore_ger_x_C"/>
    <property type="match status" value="1"/>
</dbReference>
<dbReference type="InterPro" id="IPR008844">
    <property type="entry name" value="Spore_GerAC-like"/>
</dbReference>
<protein>
    <submittedName>
        <fullName evidence="10">Ger(X)C family spore germination protein</fullName>
    </submittedName>
</protein>
<evidence type="ECO:0000313" key="10">
    <source>
        <dbReference type="EMBL" id="MYL64649.1"/>
    </source>
</evidence>
<dbReference type="PANTHER" id="PTHR35789:SF1">
    <property type="entry name" value="SPORE GERMINATION PROTEIN B3"/>
    <property type="match status" value="1"/>
</dbReference>
<comment type="similarity">
    <text evidence="2">Belongs to the GerABKC lipoprotein family.</text>
</comment>
<evidence type="ECO:0000256" key="6">
    <source>
        <dbReference type="ARBA" id="ARBA00023139"/>
    </source>
</evidence>
<accession>A0A845F1H8</accession>
<comment type="caution">
    <text evidence="10">The sequence shown here is derived from an EMBL/GenBank/DDBJ whole genome shotgun (WGS) entry which is preliminary data.</text>
</comment>
<evidence type="ECO:0000259" key="9">
    <source>
        <dbReference type="Pfam" id="PF25198"/>
    </source>
</evidence>
<dbReference type="EMBL" id="WMEY01000004">
    <property type="protein sequence ID" value="MYL64649.1"/>
    <property type="molecule type" value="Genomic_DNA"/>
</dbReference>
<dbReference type="Pfam" id="PF05504">
    <property type="entry name" value="Spore_GerAC"/>
    <property type="match status" value="1"/>
</dbReference>
<dbReference type="RefSeq" id="WP_160920069.1">
    <property type="nucleotide sequence ID" value="NZ_WMEY01000004.1"/>
</dbReference>
<dbReference type="GO" id="GO:0016020">
    <property type="term" value="C:membrane"/>
    <property type="evidence" value="ECO:0007669"/>
    <property type="project" value="UniProtKB-SubCell"/>
</dbReference>
<keyword evidence="4" id="KW-0732">Signal</keyword>
<evidence type="ECO:0000256" key="2">
    <source>
        <dbReference type="ARBA" id="ARBA00007886"/>
    </source>
</evidence>
<dbReference type="Gene3D" id="3.30.300.210">
    <property type="entry name" value="Nutrient germinant receptor protein C, domain 3"/>
    <property type="match status" value="1"/>
</dbReference>